<proteinExistence type="inferred from homology"/>
<dbReference type="PATRIC" id="fig|1408103.3.peg.1664"/>
<dbReference type="Gene3D" id="3.40.50.11820">
    <property type="match status" value="1"/>
</dbReference>
<keyword evidence="4" id="KW-0808">Transferase</keyword>
<evidence type="ECO:0000256" key="2">
    <source>
        <dbReference type="ARBA" id="ARBA00010488"/>
    </source>
</evidence>
<dbReference type="InterPro" id="IPR043149">
    <property type="entry name" value="TagF_N"/>
</dbReference>
<dbReference type="Gene3D" id="3.40.50.12580">
    <property type="match status" value="1"/>
</dbReference>
<evidence type="ECO:0000256" key="1">
    <source>
        <dbReference type="ARBA" id="ARBA00004202"/>
    </source>
</evidence>
<dbReference type="GO" id="GO:0005886">
    <property type="term" value="C:plasma membrane"/>
    <property type="evidence" value="ECO:0007669"/>
    <property type="project" value="UniProtKB-SubCell"/>
</dbReference>
<evidence type="ECO:0000256" key="4">
    <source>
        <dbReference type="ARBA" id="ARBA00022679"/>
    </source>
</evidence>
<evidence type="ECO:0000313" key="9">
    <source>
        <dbReference type="Proteomes" id="UP000034166"/>
    </source>
</evidence>
<organism evidence="8 9">
    <name type="scientific">Mesobacillus campisalis</name>
    <dbReference type="NCBI Taxonomy" id="1408103"/>
    <lineage>
        <taxon>Bacteria</taxon>
        <taxon>Bacillati</taxon>
        <taxon>Bacillota</taxon>
        <taxon>Bacilli</taxon>
        <taxon>Bacillales</taxon>
        <taxon>Bacillaceae</taxon>
        <taxon>Mesobacillus</taxon>
    </lineage>
</organism>
<dbReference type="GO" id="GO:0047355">
    <property type="term" value="F:CDP-glycerol glycerophosphotransferase activity"/>
    <property type="evidence" value="ECO:0007669"/>
    <property type="project" value="InterPro"/>
</dbReference>
<feature type="transmembrane region" description="Helical" evidence="7">
    <location>
        <begin position="7"/>
        <end position="24"/>
    </location>
</feature>
<dbReference type="InterPro" id="IPR051612">
    <property type="entry name" value="Teichoic_Acid_Biosynth"/>
</dbReference>
<dbReference type="Pfam" id="PF04464">
    <property type="entry name" value="Glyphos_transf"/>
    <property type="match status" value="1"/>
</dbReference>
<evidence type="ECO:0000256" key="5">
    <source>
        <dbReference type="ARBA" id="ARBA00022944"/>
    </source>
</evidence>
<comment type="caution">
    <text evidence="8">The sequence shown here is derived from an EMBL/GenBank/DDBJ whole genome shotgun (WGS) entry which is preliminary data.</text>
</comment>
<dbReference type="GO" id="GO:0019350">
    <property type="term" value="P:teichoic acid biosynthetic process"/>
    <property type="evidence" value="ECO:0007669"/>
    <property type="project" value="UniProtKB-KW"/>
</dbReference>
<dbReference type="PANTHER" id="PTHR37316:SF1">
    <property type="entry name" value="TEICHOIC ACID GLYCEROL-PHOSPHATE PRIMASE"/>
    <property type="match status" value="1"/>
</dbReference>
<accession>A0A0M2SYK6</accession>
<evidence type="ECO:0000313" key="8">
    <source>
        <dbReference type="EMBL" id="KKK38791.1"/>
    </source>
</evidence>
<dbReference type="PANTHER" id="PTHR37316">
    <property type="entry name" value="TEICHOIC ACID GLYCEROL-PHOSPHATE PRIMASE"/>
    <property type="match status" value="1"/>
</dbReference>
<dbReference type="EMBL" id="LAYY01000006">
    <property type="protein sequence ID" value="KKK38791.1"/>
    <property type="molecule type" value="Genomic_DNA"/>
</dbReference>
<dbReference type="RefSeq" id="WP_046523095.1">
    <property type="nucleotide sequence ID" value="NZ_LAYY01000006.1"/>
</dbReference>
<keyword evidence="7" id="KW-0812">Transmembrane</keyword>
<evidence type="ECO:0000256" key="3">
    <source>
        <dbReference type="ARBA" id="ARBA00022475"/>
    </source>
</evidence>
<comment type="subcellular location">
    <subcellularLocation>
        <location evidence="1">Cell membrane</location>
        <topology evidence="1">Peripheral membrane protein</topology>
    </subcellularLocation>
</comment>
<comment type="similarity">
    <text evidence="2">Belongs to the CDP-glycerol glycerophosphotransferase family.</text>
</comment>
<gene>
    <name evidence="8" type="ORF">WQ57_07390</name>
</gene>
<dbReference type="SUPFAM" id="SSF53756">
    <property type="entry name" value="UDP-Glycosyltransferase/glycogen phosphorylase"/>
    <property type="match status" value="1"/>
</dbReference>
<protein>
    <recommendedName>
        <fullName evidence="10">CDP-glycerol:glycerophosphate glycerophosphotransferase</fullName>
    </recommendedName>
</protein>
<dbReference type="InterPro" id="IPR007554">
    <property type="entry name" value="Glycerophosphate_synth"/>
</dbReference>
<dbReference type="AlphaFoldDB" id="A0A0M2SYK6"/>
<evidence type="ECO:0000256" key="7">
    <source>
        <dbReference type="SAM" id="Phobius"/>
    </source>
</evidence>
<reference evidence="8 9" key="1">
    <citation type="submission" date="2015-04" db="EMBL/GenBank/DDBJ databases">
        <title>Taxonomic description and genome sequence of Bacillus campisalis sp. nov., a novel member of the genus Bacillus isolated from solar saltern.</title>
        <authorList>
            <person name="Mathan Kumar R."/>
            <person name="Kaur G."/>
            <person name="Kumar A."/>
            <person name="Singh N.K."/>
            <person name="Kaur N."/>
            <person name="Kumar N."/>
            <person name="Mayilraj S."/>
        </authorList>
    </citation>
    <scope>NUCLEOTIDE SEQUENCE [LARGE SCALE GENOMIC DNA]</scope>
    <source>
        <strain evidence="8 9">SA2-6</strain>
    </source>
</reference>
<dbReference type="InterPro" id="IPR043148">
    <property type="entry name" value="TagF_C"/>
</dbReference>
<dbReference type="Proteomes" id="UP000034166">
    <property type="component" value="Unassembled WGS sequence"/>
</dbReference>
<dbReference type="OrthoDB" id="9811865at2"/>
<sequence>MAREIAVFLYLRLISILFASFRFFPVQRKVVFVASFADNNVSIYQEMQRQGVNCRTVFLTTRKVYPHFAGFTGADKLLFDIRHFAQFVTSIYHLATAKVVFVDNYYGFLAAAAFKEETTCIQLWHANGAVKKFGLEDHSTEGRSENARKRFKQVYDRFDHVVVSSDAMAQIFQQAFGLSGEKILKTGVPRTDVFFNKNAQKQASQKVYQQYPQLAGKKVVLYAPTYREEQLDSFELRLNLDLLKKELGNDYALLLRLHPAIKNSVMLNDDLKDFVFDVSGYPSLNDLLFITDLLISDYSSIPFEFSLLNKPMLFFPYDLTHYSKTRGLWEDYHQLVPGPVVLSTAEIIKAIQHHEFDYDRLKGFNHKWNEYAHGESSQNIVAFAKAHLGLEVTEQVKVQSDLSH</sequence>
<keyword evidence="3" id="KW-1003">Cell membrane</keyword>
<evidence type="ECO:0008006" key="10">
    <source>
        <dbReference type="Google" id="ProtNLM"/>
    </source>
</evidence>
<keyword evidence="9" id="KW-1185">Reference proteome</keyword>
<keyword evidence="5" id="KW-0777">Teichoic acid biosynthesis</keyword>
<evidence type="ECO:0000256" key="6">
    <source>
        <dbReference type="ARBA" id="ARBA00023136"/>
    </source>
</evidence>
<keyword evidence="6 7" id="KW-0472">Membrane</keyword>
<keyword evidence="7" id="KW-1133">Transmembrane helix</keyword>
<name>A0A0M2SYK6_9BACI</name>